<dbReference type="UniPathway" id="UPA00048">
    <property type="reaction ID" value="UER00071"/>
</dbReference>
<comment type="subunit">
    <text evidence="5 10">Heterodimer of LeuC and LeuD.</text>
</comment>
<proteinExistence type="inferred from homology"/>
<dbReference type="InterPro" id="IPR015928">
    <property type="entry name" value="Aconitase/3IPM_dehydase_swvl"/>
</dbReference>
<dbReference type="PANTHER" id="PTHR43345:SF5">
    <property type="entry name" value="3-ISOPROPYLMALATE DEHYDRATASE SMALL SUBUNIT"/>
    <property type="match status" value="1"/>
</dbReference>
<dbReference type="Gene3D" id="3.20.19.10">
    <property type="entry name" value="Aconitase, domain 4"/>
    <property type="match status" value="1"/>
</dbReference>
<evidence type="ECO:0000259" key="11">
    <source>
        <dbReference type="Pfam" id="PF00694"/>
    </source>
</evidence>
<dbReference type="GO" id="GO:0009098">
    <property type="term" value="P:L-leucine biosynthetic process"/>
    <property type="evidence" value="ECO:0007669"/>
    <property type="project" value="UniProtKB-UniRule"/>
</dbReference>
<comment type="catalytic activity">
    <reaction evidence="1 10">
        <text>(2R,3S)-3-isopropylmalate = (2S)-2-isopropylmalate</text>
        <dbReference type="Rhea" id="RHEA:32287"/>
        <dbReference type="ChEBI" id="CHEBI:1178"/>
        <dbReference type="ChEBI" id="CHEBI:35121"/>
        <dbReference type="EC" id="4.2.1.33"/>
    </reaction>
</comment>
<dbReference type="PANTHER" id="PTHR43345">
    <property type="entry name" value="3-ISOPROPYLMALATE DEHYDRATASE SMALL SUBUNIT 2-RELATED-RELATED"/>
    <property type="match status" value="1"/>
</dbReference>
<protein>
    <recommendedName>
        <fullName evidence="10">3-isopropylmalate dehydratase small subunit</fullName>
        <ecNumber evidence="10">4.2.1.33</ecNumber>
    </recommendedName>
    <alternativeName>
        <fullName evidence="10">Alpha-IPM isomerase</fullName>
        <shortName evidence="10">IPMI</shortName>
    </alternativeName>
    <alternativeName>
        <fullName evidence="10">Isopropylmalate isomerase</fullName>
    </alternativeName>
</protein>
<dbReference type="InterPro" id="IPR050075">
    <property type="entry name" value="LeuD"/>
</dbReference>
<evidence type="ECO:0000256" key="1">
    <source>
        <dbReference type="ARBA" id="ARBA00000491"/>
    </source>
</evidence>
<evidence type="ECO:0000256" key="8">
    <source>
        <dbReference type="ARBA" id="ARBA00023239"/>
    </source>
</evidence>
<dbReference type="EC" id="4.2.1.33" evidence="10"/>
<keyword evidence="9 10" id="KW-0100">Branched-chain amino acid biosynthesis</keyword>
<keyword evidence="7 10" id="KW-0028">Amino-acid biosynthesis</keyword>
<evidence type="ECO:0000256" key="4">
    <source>
        <dbReference type="ARBA" id="ARBA00009845"/>
    </source>
</evidence>
<reference evidence="12 13" key="1">
    <citation type="submission" date="2018-08" db="EMBL/GenBank/DDBJ databases">
        <title>Genome sequence of Halobacillus trueperi KCTC 3686.</title>
        <authorList>
            <person name="Cho K.H."/>
            <person name="Kwak M.-J."/>
            <person name="Kim B.-Y."/>
            <person name="Chun J."/>
        </authorList>
    </citation>
    <scope>NUCLEOTIDE SEQUENCE [LARGE SCALE GENOMIC DNA]</scope>
    <source>
        <strain evidence="12 13">KCTC 3686</strain>
    </source>
</reference>
<dbReference type="GO" id="GO:0003861">
    <property type="term" value="F:3-isopropylmalate dehydratase activity"/>
    <property type="evidence" value="ECO:0007669"/>
    <property type="project" value="UniProtKB-UniRule"/>
</dbReference>
<sequence>MNPFTVHDGIVAPFNRSNVDTDTIIPKQFLKLMKKEGYGKFLFYDWRYLDGEEENPEFILNRSHYKKASILLSRDNFGSGSSREHAVWSLKDFGFRVIISSSFADIFYSNCVKNGVLPVVLPQESIEELFDREEKSEIYRLEVDLEKLVITDFNGFKESFEVDPFIKEMLLNGWDEISMTLKKEKSIEDFERKHLIHFSLKDAVPHMDSE</sequence>
<dbReference type="Proteomes" id="UP000256305">
    <property type="component" value="Unassembled WGS sequence"/>
</dbReference>
<dbReference type="EMBL" id="QUAE01000019">
    <property type="protein sequence ID" value="REJ07123.1"/>
    <property type="molecule type" value="Genomic_DNA"/>
</dbReference>
<keyword evidence="6 10" id="KW-0432">Leucine biosynthesis</keyword>
<comment type="function">
    <text evidence="2 10">Catalyzes the isomerization between 2-isopropylmalate and 3-isopropylmalate, via the formation of 2-isopropylmaleate.</text>
</comment>
<evidence type="ECO:0000313" key="12">
    <source>
        <dbReference type="EMBL" id="REJ07123.1"/>
    </source>
</evidence>
<gene>
    <name evidence="10 12" type="primary">leuD</name>
    <name evidence="12" type="ORF">DYE48_16645</name>
</gene>
<evidence type="ECO:0000256" key="5">
    <source>
        <dbReference type="ARBA" id="ARBA00011271"/>
    </source>
</evidence>
<evidence type="ECO:0000256" key="10">
    <source>
        <dbReference type="HAMAP-Rule" id="MF_01031"/>
    </source>
</evidence>
<keyword evidence="8 10" id="KW-0456">Lyase</keyword>
<dbReference type="RefSeq" id="WP_115824625.1">
    <property type="nucleotide sequence ID" value="NZ_QUAE01000019.1"/>
</dbReference>
<comment type="similarity">
    <text evidence="4 10">Belongs to the LeuD family. LeuD type 1 subfamily.</text>
</comment>
<comment type="caution">
    <text evidence="12">The sequence shown here is derived from an EMBL/GenBank/DDBJ whole genome shotgun (WGS) entry which is preliminary data.</text>
</comment>
<evidence type="ECO:0000256" key="2">
    <source>
        <dbReference type="ARBA" id="ARBA00002695"/>
    </source>
</evidence>
<evidence type="ECO:0000313" key="13">
    <source>
        <dbReference type="Proteomes" id="UP000256305"/>
    </source>
</evidence>
<accession>A0A3E0J2H2</accession>
<evidence type="ECO:0000256" key="9">
    <source>
        <dbReference type="ARBA" id="ARBA00023304"/>
    </source>
</evidence>
<dbReference type="Pfam" id="PF00694">
    <property type="entry name" value="Aconitase_C"/>
    <property type="match status" value="1"/>
</dbReference>
<dbReference type="NCBIfam" id="NF002458">
    <property type="entry name" value="PRK01641.1"/>
    <property type="match status" value="1"/>
</dbReference>
<evidence type="ECO:0000256" key="3">
    <source>
        <dbReference type="ARBA" id="ARBA00004729"/>
    </source>
</evidence>
<dbReference type="AlphaFoldDB" id="A0A3E0J2H2"/>
<evidence type="ECO:0000256" key="7">
    <source>
        <dbReference type="ARBA" id="ARBA00022605"/>
    </source>
</evidence>
<dbReference type="InterPro" id="IPR033940">
    <property type="entry name" value="IPMI_Swivel"/>
</dbReference>
<comment type="pathway">
    <text evidence="3 10">Amino-acid biosynthesis; L-leucine biosynthesis; L-leucine from 3-methyl-2-oxobutanoate: step 2/4.</text>
</comment>
<feature type="domain" description="Aconitase A/isopropylmalate dehydratase small subunit swivel" evidence="11">
    <location>
        <begin position="1"/>
        <end position="124"/>
    </location>
</feature>
<evidence type="ECO:0000256" key="6">
    <source>
        <dbReference type="ARBA" id="ARBA00022430"/>
    </source>
</evidence>
<dbReference type="GO" id="GO:0009316">
    <property type="term" value="C:3-isopropylmalate dehydratase complex"/>
    <property type="evidence" value="ECO:0007669"/>
    <property type="project" value="InterPro"/>
</dbReference>
<dbReference type="FunFam" id="3.20.19.10:FF:000003">
    <property type="entry name" value="3-isopropylmalate dehydratase small subunit"/>
    <property type="match status" value="1"/>
</dbReference>
<dbReference type="NCBIfam" id="TIGR00171">
    <property type="entry name" value="leuD"/>
    <property type="match status" value="1"/>
</dbReference>
<dbReference type="HAMAP" id="MF_01031">
    <property type="entry name" value="LeuD_type1"/>
    <property type="match status" value="1"/>
</dbReference>
<organism evidence="12 13">
    <name type="scientific">Halobacillus trueperi</name>
    <dbReference type="NCBI Taxonomy" id="156205"/>
    <lineage>
        <taxon>Bacteria</taxon>
        <taxon>Bacillati</taxon>
        <taxon>Bacillota</taxon>
        <taxon>Bacilli</taxon>
        <taxon>Bacillales</taxon>
        <taxon>Bacillaceae</taxon>
        <taxon>Halobacillus</taxon>
    </lineage>
</organism>
<dbReference type="InterPro" id="IPR000573">
    <property type="entry name" value="AconitaseA/IPMdHydase_ssu_swvl"/>
</dbReference>
<dbReference type="CDD" id="cd01577">
    <property type="entry name" value="IPMI_Swivel"/>
    <property type="match status" value="1"/>
</dbReference>
<dbReference type="InterPro" id="IPR004431">
    <property type="entry name" value="3-IsopropMal_deHydase_ssu"/>
</dbReference>
<keyword evidence="13" id="KW-1185">Reference proteome</keyword>
<name>A0A3E0J2H2_9BACI</name>
<dbReference type="SUPFAM" id="SSF52016">
    <property type="entry name" value="LeuD/IlvD-like"/>
    <property type="match status" value="1"/>
</dbReference>